<dbReference type="RefSeq" id="WP_092854228.1">
    <property type="nucleotide sequence ID" value="NZ_FOYU01000001.1"/>
</dbReference>
<dbReference type="PANTHER" id="PTHR33602">
    <property type="entry name" value="REGULATORY PROTEIN RECX FAMILY PROTEIN"/>
    <property type="match status" value="1"/>
</dbReference>
<dbReference type="InterPro" id="IPR036388">
    <property type="entry name" value="WH-like_DNA-bd_sf"/>
</dbReference>
<feature type="domain" description="RecX third three-helical" evidence="7">
    <location>
        <begin position="108"/>
        <end position="147"/>
    </location>
</feature>
<evidence type="ECO:0000313" key="10">
    <source>
        <dbReference type="Proteomes" id="UP000199424"/>
    </source>
</evidence>
<evidence type="ECO:0000256" key="1">
    <source>
        <dbReference type="ARBA" id="ARBA00004496"/>
    </source>
</evidence>
<accession>A0A1I6G3A5</accession>
<evidence type="ECO:0000256" key="4">
    <source>
        <dbReference type="ARBA" id="ARBA00022490"/>
    </source>
</evidence>
<evidence type="ECO:0000256" key="5">
    <source>
        <dbReference type="HAMAP-Rule" id="MF_01114"/>
    </source>
</evidence>
<evidence type="ECO:0000313" key="9">
    <source>
        <dbReference type="EMBL" id="SFR36693.1"/>
    </source>
</evidence>
<dbReference type="Proteomes" id="UP000199424">
    <property type="component" value="Unassembled WGS sequence"/>
</dbReference>
<reference evidence="10" key="1">
    <citation type="submission" date="2016-10" db="EMBL/GenBank/DDBJ databases">
        <authorList>
            <person name="Varghese N."/>
            <person name="Submissions S."/>
        </authorList>
    </citation>
    <scope>NUCLEOTIDE SEQUENCE [LARGE SCALE GENOMIC DNA]</scope>
    <source>
        <strain evidence="10">CGMCC 1.7285</strain>
    </source>
</reference>
<gene>
    <name evidence="5" type="primary">recX</name>
    <name evidence="9" type="ORF">SAMN04488070_0097</name>
</gene>
<dbReference type="InterPro" id="IPR053926">
    <property type="entry name" value="RecX_HTH_1st"/>
</dbReference>
<dbReference type="GO" id="GO:0006282">
    <property type="term" value="P:regulation of DNA repair"/>
    <property type="evidence" value="ECO:0007669"/>
    <property type="project" value="UniProtKB-UniRule"/>
</dbReference>
<dbReference type="EMBL" id="FOYU01000001">
    <property type="protein sequence ID" value="SFR36693.1"/>
    <property type="molecule type" value="Genomic_DNA"/>
</dbReference>
<keyword evidence="4 5" id="KW-0963">Cytoplasm</keyword>
<dbReference type="InterPro" id="IPR053925">
    <property type="entry name" value="RecX_HTH_3rd"/>
</dbReference>
<dbReference type="Gene3D" id="1.10.10.10">
    <property type="entry name" value="Winged helix-like DNA-binding domain superfamily/Winged helix DNA-binding domain"/>
    <property type="match status" value="3"/>
</dbReference>
<comment type="subcellular location">
    <subcellularLocation>
        <location evidence="1 5">Cytoplasm</location>
    </subcellularLocation>
</comment>
<dbReference type="Pfam" id="PF21981">
    <property type="entry name" value="RecX_HTH3"/>
    <property type="match status" value="1"/>
</dbReference>
<dbReference type="Pfam" id="PF02631">
    <property type="entry name" value="RecX_HTH2"/>
    <property type="match status" value="1"/>
</dbReference>
<feature type="domain" description="RecX first three-helical" evidence="8">
    <location>
        <begin position="15"/>
        <end position="48"/>
    </location>
</feature>
<dbReference type="GO" id="GO:0005737">
    <property type="term" value="C:cytoplasm"/>
    <property type="evidence" value="ECO:0007669"/>
    <property type="project" value="UniProtKB-SubCell"/>
</dbReference>
<evidence type="ECO:0000256" key="2">
    <source>
        <dbReference type="ARBA" id="ARBA00009695"/>
    </source>
</evidence>
<evidence type="ECO:0000259" key="7">
    <source>
        <dbReference type="Pfam" id="PF21981"/>
    </source>
</evidence>
<dbReference type="HAMAP" id="MF_01114">
    <property type="entry name" value="RecX"/>
    <property type="match status" value="1"/>
</dbReference>
<comment type="similarity">
    <text evidence="2 5">Belongs to the RecX family.</text>
</comment>
<sequence length="156" mass="18207">MTVDNETQQAEETLVRLLARREHSARELKQKLKQRGFDHKIIEKVLNKAQENGWQSDQRFAQVWIRACIAKGDGVRKIMAHAPQKGLSSELVEKILQTEQPNWNHACYERLIKKFGETPPNDQKQRDKMIRHLMQRGYSFSEIKQALDRQANADAD</sequence>
<dbReference type="Pfam" id="PF21982">
    <property type="entry name" value="RecX_HTH1"/>
    <property type="match status" value="1"/>
</dbReference>
<evidence type="ECO:0000259" key="8">
    <source>
        <dbReference type="Pfam" id="PF21982"/>
    </source>
</evidence>
<evidence type="ECO:0000259" key="6">
    <source>
        <dbReference type="Pfam" id="PF02631"/>
    </source>
</evidence>
<feature type="domain" description="RecX second three-helical" evidence="6">
    <location>
        <begin position="56"/>
        <end position="94"/>
    </location>
</feature>
<organism evidence="9 10">
    <name type="scientific">Pseudidiomarina maritima</name>
    <dbReference type="NCBI Taxonomy" id="519453"/>
    <lineage>
        <taxon>Bacteria</taxon>
        <taxon>Pseudomonadati</taxon>
        <taxon>Pseudomonadota</taxon>
        <taxon>Gammaproteobacteria</taxon>
        <taxon>Alteromonadales</taxon>
        <taxon>Idiomarinaceae</taxon>
        <taxon>Pseudidiomarina</taxon>
    </lineage>
</organism>
<keyword evidence="10" id="KW-1185">Reference proteome</keyword>
<dbReference type="InterPro" id="IPR053924">
    <property type="entry name" value="RecX_HTH_2nd"/>
</dbReference>
<dbReference type="PANTHER" id="PTHR33602:SF1">
    <property type="entry name" value="REGULATORY PROTEIN RECX FAMILY PROTEIN"/>
    <property type="match status" value="1"/>
</dbReference>
<evidence type="ECO:0000256" key="3">
    <source>
        <dbReference type="ARBA" id="ARBA00018111"/>
    </source>
</evidence>
<dbReference type="AlphaFoldDB" id="A0A1I6G3A5"/>
<name>A0A1I6G3A5_9GAMM</name>
<comment type="function">
    <text evidence="5">Modulates RecA activity.</text>
</comment>
<proteinExistence type="inferred from homology"/>
<dbReference type="InterPro" id="IPR003783">
    <property type="entry name" value="Regulatory_RecX"/>
</dbReference>
<protein>
    <recommendedName>
        <fullName evidence="3 5">Regulatory protein RecX</fullName>
    </recommendedName>
</protein>